<evidence type="ECO:0000256" key="4">
    <source>
        <dbReference type="SAM" id="MobiDB-lite"/>
    </source>
</evidence>
<evidence type="ECO:0000313" key="7">
    <source>
        <dbReference type="EMBL" id="KAA0719485.1"/>
    </source>
</evidence>
<dbReference type="GO" id="GO:0005615">
    <property type="term" value="C:extracellular space"/>
    <property type="evidence" value="ECO:0007669"/>
    <property type="project" value="TreeGrafter"/>
</dbReference>
<keyword evidence="1" id="KW-0430">Lectin</keyword>
<dbReference type="GO" id="GO:0005771">
    <property type="term" value="C:multivesicular body"/>
    <property type="evidence" value="ECO:0007669"/>
    <property type="project" value="TreeGrafter"/>
</dbReference>
<dbReference type="AlphaFoldDB" id="A0A5A9PCV6"/>
<keyword evidence="5" id="KW-0732">Signal</keyword>
<dbReference type="EMBL" id="SOYY01000007">
    <property type="protein sequence ID" value="KAA0719485.1"/>
    <property type="molecule type" value="Genomic_DNA"/>
</dbReference>
<organism evidence="7 8">
    <name type="scientific">Triplophysa tibetana</name>
    <dbReference type="NCBI Taxonomy" id="1572043"/>
    <lineage>
        <taxon>Eukaryota</taxon>
        <taxon>Metazoa</taxon>
        <taxon>Chordata</taxon>
        <taxon>Craniata</taxon>
        <taxon>Vertebrata</taxon>
        <taxon>Euteleostomi</taxon>
        <taxon>Actinopterygii</taxon>
        <taxon>Neopterygii</taxon>
        <taxon>Teleostei</taxon>
        <taxon>Ostariophysi</taxon>
        <taxon>Cypriniformes</taxon>
        <taxon>Nemacheilidae</taxon>
        <taxon>Triplophysa</taxon>
    </lineage>
</organism>
<gene>
    <name evidence="7" type="ORF">E1301_Tti015992</name>
</gene>
<dbReference type="PANTHER" id="PTHR24024">
    <property type="entry name" value="PULMONARY SURFACTANT-ASSOCIATED PROTEIN A"/>
    <property type="match status" value="1"/>
</dbReference>
<keyword evidence="8" id="KW-1185">Reference proteome</keyword>
<evidence type="ECO:0000256" key="3">
    <source>
        <dbReference type="ARBA" id="ARBA00023119"/>
    </source>
</evidence>
<dbReference type="PROSITE" id="PS50041">
    <property type="entry name" value="C_TYPE_LECTIN_2"/>
    <property type="match status" value="1"/>
</dbReference>
<proteinExistence type="predicted"/>
<feature type="signal peptide" evidence="5">
    <location>
        <begin position="1"/>
        <end position="25"/>
    </location>
</feature>
<reference evidence="7 8" key="1">
    <citation type="journal article" date="2019" name="Mol. Ecol. Resour.">
        <title>Chromosome-level genome assembly of Triplophysa tibetana, a fish adapted to the harsh high-altitude environment of the Tibetan Plateau.</title>
        <authorList>
            <person name="Yang X."/>
            <person name="Liu H."/>
            <person name="Ma Z."/>
            <person name="Zou Y."/>
            <person name="Zou M."/>
            <person name="Mao Y."/>
            <person name="Li X."/>
            <person name="Wang H."/>
            <person name="Chen T."/>
            <person name="Wang W."/>
            <person name="Yang R."/>
        </authorList>
    </citation>
    <scope>NUCLEOTIDE SEQUENCE [LARGE SCALE GENOMIC DNA]</scope>
    <source>
        <strain evidence="7">TTIB1903HZAU</strain>
        <tissue evidence="7">Muscle</tissue>
    </source>
</reference>
<dbReference type="Pfam" id="PF00059">
    <property type="entry name" value="Lectin_C"/>
    <property type="match status" value="1"/>
</dbReference>
<keyword evidence="2" id="KW-0106">Calcium</keyword>
<comment type="caution">
    <text evidence="7">The sequence shown here is derived from an EMBL/GenBank/DDBJ whole genome shotgun (WGS) entry which is preliminary data.</text>
</comment>
<dbReference type="GO" id="GO:0030246">
    <property type="term" value="F:carbohydrate binding"/>
    <property type="evidence" value="ECO:0007669"/>
    <property type="project" value="UniProtKB-KW"/>
</dbReference>
<dbReference type="GO" id="GO:0005581">
    <property type="term" value="C:collagen trimer"/>
    <property type="evidence" value="ECO:0007669"/>
    <property type="project" value="UniProtKB-KW"/>
</dbReference>
<evidence type="ECO:0000256" key="2">
    <source>
        <dbReference type="ARBA" id="ARBA00022837"/>
    </source>
</evidence>
<evidence type="ECO:0000256" key="1">
    <source>
        <dbReference type="ARBA" id="ARBA00022734"/>
    </source>
</evidence>
<dbReference type="Gene3D" id="3.10.100.10">
    <property type="entry name" value="Mannose-Binding Protein A, subunit A"/>
    <property type="match status" value="1"/>
</dbReference>
<dbReference type="Proteomes" id="UP000324632">
    <property type="component" value="Chromosome 7"/>
</dbReference>
<feature type="domain" description="C-type lectin" evidence="6">
    <location>
        <begin position="136"/>
        <end position="247"/>
    </location>
</feature>
<accession>A0A5A9PCV6</accession>
<evidence type="ECO:0000256" key="5">
    <source>
        <dbReference type="SAM" id="SignalP"/>
    </source>
</evidence>
<dbReference type="InterPro" id="IPR016187">
    <property type="entry name" value="CTDL_fold"/>
</dbReference>
<sequence>MVMLKQYFCAAVLLLIMFGLDDLSAASESSCPVSAGVPGTPGLNGSPGRDGRVGRDGLPGPKGDPGVGAQGPQGEMGPAGPKGEKGNSDLPAFTGSDVQSTTMAKLQSAVEYLTDRLTVLEKIFEFRSVKNVGKKYFVNNGLVANFEKAKSICSDAGAKIVLPRNEEENNALASMKFFSGSSNIFIGATDKDKRGSYLDMSNQPLTFSNWKVYKPNYDKGAEDCVVVVKDGVWNYFKCSLEANVVCEL</sequence>
<dbReference type="PANTHER" id="PTHR24024:SF15">
    <property type="entry name" value="PULMONARY SURFACTANT-ASSOCIATED PROTEIN D"/>
    <property type="match status" value="1"/>
</dbReference>
<feature type="region of interest" description="Disordered" evidence="4">
    <location>
        <begin position="29"/>
        <end position="94"/>
    </location>
</feature>
<dbReference type="SUPFAM" id="SSF56436">
    <property type="entry name" value="C-type lectin-like"/>
    <property type="match status" value="1"/>
</dbReference>
<feature type="chain" id="PRO_5022781316" evidence="5">
    <location>
        <begin position="26"/>
        <end position="248"/>
    </location>
</feature>
<protein>
    <submittedName>
        <fullName evidence="7">Mannose-binding protein C</fullName>
    </submittedName>
</protein>
<dbReference type="InterPro" id="IPR001304">
    <property type="entry name" value="C-type_lectin-like"/>
</dbReference>
<dbReference type="InterPro" id="IPR008160">
    <property type="entry name" value="Collagen"/>
</dbReference>
<dbReference type="InterPro" id="IPR051077">
    <property type="entry name" value="Ca-dependent_lectin"/>
</dbReference>
<dbReference type="SMART" id="SM00034">
    <property type="entry name" value="CLECT"/>
    <property type="match status" value="1"/>
</dbReference>
<dbReference type="Pfam" id="PF01391">
    <property type="entry name" value="Collagen"/>
    <property type="match status" value="1"/>
</dbReference>
<name>A0A5A9PCV6_9TELE</name>
<dbReference type="InterPro" id="IPR016186">
    <property type="entry name" value="C-type_lectin-like/link_sf"/>
</dbReference>
<keyword evidence="3" id="KW-0176">Collagen</keyword>
<evidence type="ECO:0000313" key="8">
    <source>
        <dbReference type="Proteomes" id="UP000324632"/>
    </source>
</evidence>
<evidence type="ECO:0000259" key="6">
    <source>
        <dbReference type="PROSITE" id="PS50041"/>
    </source>
</evidence>